<accession>L0AYQ3</accession>
<feature type="signal peptide" evidence="1">
    <location>
        <begin position="1"/>
        <end position="19"/>
    </location>
</feature>
<evidence type="ECO:0000256" key="1">
    <source>
        <dbReference type="SAM" id="SignalP"/>
    </source>
</evidence>
<reference evidence="2 3" key="1">
    <citation type="journal article" date="2012" name="BMC Genomics">
        <title>Comparative genomic analysis and phylogenetic position of Theileria equi.</title>
        <authorList>
            <person name="Kappmeyer L.S."/>
            <person name="Thiagarajan M."/>
            <person name="Herndon D.R."/>
            <person name="Ramsay J.D."/>
            <person name="Caler E."/>
            <person name="Djikeng A."/>
            <person name="Gillespie J.J."/>
            <person name="Lau A.O."/>
            <person name="Roalson E.H."/>
            <person name="Silva J.C."/>
            <person name="Silva M.G."/>
            <person name="Suarez C.E."/>
            <person name="Ueti M.W."/>
            <person name="Nene V.M."/>
            <person name="Mealey R.H."/>
            <person name="Knowles D.P."/>
            <person name="Brayton K.A."/>
        </authorList>
    </citation>
    <scope>NUCLEOTIDE SEQUENCE [LARGE SCALE GENOMIC DNA]</scope>
    <source>
        <strain evidence="2 3">WA</strain>
    </source>
</reference>
<sequence>MKLFSLSVISLLGSLICKAYVIDISKTEDTRPGIIGLPPGDGGPLDKIIDGLYTIWIKDDGQECINIDKRTIGDITTLILYLKRPNQLTQPRYMIKRSGAWTVVERDEFVRITSSYAPTAAQSSAIPKIIDAPESQIPLSKEEAPITRSDASTIITAQNEKPGIRIPKEEKVAIPIAKPLTITTPLGTSPVSSPKKANIREAATCSPITLDISSLYPSHATIHEGRLGNIIQRTYIPEDDYIIMKIVERYSPVWEGSSNGATSVYVYIRNGVAELFNMYIQGERRNLYFVKYERGWVRSTKMEFDGRYEALHKEKVLLAPVRCCITLDVLDIPDRAIEIRKVTDNIVILEPVQETIVNKLVEGKTIIWIPKDAGKCISATFTMKEDKPQYAELVVEEEGRVRTIYLERRFSGWIRITKEEYDSRAGRIEEKKDGFLTNTVYIIPFLFTVVSFYI</sequence>
<dbReference type="Proteomes" id="UP000031512">
    <property type="component" value="Chromosome 1"/>
</dbReference>
<proteinExistence type="predicted"/>
<dbReference type="VEuPathDB" id="PiroplasmaDB:BEWA_028640"/>
<evidence type="ECO:0000313" key="3">
    <source>
        <dbReference type="Proteomes" id="UP000031512"/>
    </source>
</evidence>
<dbReference type="EMBL" id="CP001669">
    <property type="protein sequence ID" value="AFZ80014.1"/>
    <property type="molecule type" value="Genomic_DNA"/>
</dbReference>
<gene>
    <name evidence="2" type="ORF">BEWA_028640</name>
</gene>
<dbReference type="AlphaFoldDB" id="L0AYQ3"/>
<dbReference type="GeneID" id="15806226"/>
<dbReference type="RefSeq" id="XP_004829680.1">
    <property type="nucleotide sequence ID" value="XM_004829623.1"/>
</dbReference>
<protein>
    <submittedName>
        <fullName evidence="2">Signal peptide-containing protein</fullName>
    </submittedName>
</protein>
<dbReference type="KEGG" id="beq:BEWA_028640"/>
<name>L0AYQ3_THEEQ</name>
<keyword evidence="1" id="KW-0732">Signal</keyword>
<keyword evidence="3" id="KW-1185">Reference proteome</keyword>
<feature type="chain" id="PRO_5003939346" evidence="1">
    <location>
        <begin position="20"/>
        <end position="454"/>
    </location>
</feature>
<organism evidence="2 3">
    <name type="scientific">Theileria equi strain WA</name>
    <dbReference type="NCBI Taxonomy" id="1537102"/>
    <lineage>
        <taxon>Eukaryota</taxon>
        <taxon>Sar</taxon>
        <taxon>Alveolata</taxon>
        <taxon>Apicomplexa</taxon>
        <taxon>Aconoidasida</taxon>
        <taxon>Piroplasmida</taxon>
        <taxon>Theileriidae</taxon>
        <taxon>Theileria</taxon>
    </lineage>
</organism>
<evidence type="ECO:0000313" key="2">
    <source>
        <dbReference type="EMBL" id="AFZ80014.1"/>
    </source>
</evidence>